<dbReference type="AlphaFoldDB" id="A0A7K1V5L9"/>
<reference evidence="1 2" key="1">
    <citation type="submission" date="2019-12" db="EMBL/GenBank/DDBJ databases">
        <title>Nocardia sp. nov. ET3-3 isolated from soil.</title>
        <authorList>
            <person name="Kanchanasin P."/>
            <person name="Tanasupawat S."/>
            <person name="Yuki M."/>
            <person name="Kudo T."/>
        </authorList>
    </citation>
    <scope>NUCLEOTIDE SEQUENCE [LARGE SCALE GENOMIC DNA]</scope>
    <source>
        <strain evidence="1 2">ET3-3</strain>
    </source>
</reference>
<sequence length="144" mass="15258">MDTMVESAPYTKNCIKCGAPADATVVEVLTGGRHQWDLHGTCPNCGNEWYECDFEAPPASVRAAILAANGPSMLDLMAGSASPAVVMRVLRQVRSLSLSQARAMADDLLRIGLRGTLVEMESLARPLRAVGAVVSIRASSADDL</sequence>
<accession>A0A7K1V5L9</accession>
<dbReference type="Proteomes" id="UP000466794">
    <property type="component" value="Unassembled WGS sequence"/>
</dbReference>
<proteinExistence type="predicted"/>
<evidence type="ECO:0000313" key="1">
    <source>
        <dbReference type="EMBL" id="MVU81924.1"/>
    </source>
</evidence>
<name>A0A7K1V5L9_9NOCA</name>
<evidence type="ECO:0000313" key="2">
    <source>
        <dbReference type="Proteomes" id="UP000466794"/>
    </source>
</evidence>
<dbReference type="EMBL" id="WRPP01000007">
    <property type="protein sequence ID" value="MVU81924.1"/>
    <property type="molecule type" value="Genomic_DNA"/>
</dbReference>
<gene>
    <name evidence="1" type="ORF">GPX89_32385</name>
</gene>
<protein>
    <submittedName>
        <fullName evidence="1">Uncharacterized protein</fullName>
    </submittedName>
</protein>
<comment type="caution">
    <text evidence="1">The sequence shown here is derived from an EMBL/GenBank/DDBJ whole genome shotgun (WGS) entry which is preliminary data.</text>
</comment>
<organism evidence="1 2">
    <name type="scientific">Nocardia terrae</name>
    <dbReference type="NCBI Taxonomy" id="2675851"/>
    <lineage>
        <taxon>Bacteria</taxon>
        <taxon>Bacillati</taxon>
        <taxon>Actinomycetota</taxon>
        <taxon>Actinomycetes</taxon>
        <taxon>Mycobacteriales</taxon>
        <taxon>Nocardiaceae</taxon>
        <taxon>Nocardia</taxon>
    </lineage>
</organism>
<keyword evidence="2" id="KW-1185">Reference proteome</keyword>
<dbReference type="RefSeq" id="WP_157391491.1">
    <property type="nucleotide sequence ID" value="NZ_WRPP01000007.1"/>
</dbReference>